<evidence type="ECO:0000313" key="1">
    <source>
        <dbReference type="EMBL" id="KAI0088705.1"/>
    </source>
</evidence>
<protein>
    <submittedName>
        <fullName evidence="1">Uncharacterized protein</fullName>
    </submittedName>
</protein>
<gene>
    <name evidence="1" type="ORF">BDY19DRAFT_994069</name>
</gene>
<keyword evidence="2" id="KW-1185">Reference proteome</keyword>
<proteinExistence type="predicted"/>
<organism evidence="1 2">
    <name type="scientific">Irpex rosettiformis</name>
    <dbReference type="NCBI Taxonomy" id="378272"/>
    <lineage>
        <taxon>Eukaryota</taxon>
        <taxon>Fungi</taxon>
        <taxon>Dikarya</taxon>
        <taxon>Basidiomycota</taxon>
        <taxon>Agaricomycotina</taxon>
        <taxon>Agaricomycetes</taxon>
        <taxon>Polyporales</taxon>
        <taxon>Irpicaceae</taxon>
        <taxon>Irpex</taxon>
    </lineage>
</organism>
<name>A0ACB8U416_9APHY</name>
<dbReference type="Proteomes" id="UP001055072">
    <property type="component" value="Unassembled WGS sequence"/>
</dbReference>
<sequence length="357" mass="41499">MDAPKLTLPTEVCSQVVQYAYPSDLPALGRTSKAFQVLAETRIYVHITMKDDASLRRIGTALLSRDHVRSSYVRRLWVYQDPRISRGPWSEGHWRVIQNILPKLVNLESTYIFDEAYVNTWIFDTNQIRFQLREATFGFNWDNALVNFLEGQHELRILCIQAPDEDDNTRRTLAPGSLQKLESFDGPLFVATDLITSPLRRLCIRVDEENAPLFSAYITEFARTNKTLSSLNVLHVPEYLVADSLHVLALSPVSGSLRYLGILNLPVSERYDIHRSLLKFERLEVIQMDVSHWNPPAMILHFAMLATELRTYCFTLRCVVIWVNTQQWLGRCENDHWVFQQLPGQHHPTRDNQWRDY</sequence>
<dbReference type="EMBL" id="MU274913">
    <property type="protein sequence ID" value="KAI0088705.1"/>
    <property type="molecule type" value="Genomic_DNA"/>
</dbReference>
<evidence type="ECO:0000313" key="2">
    <source>
        <dbReference type="Proteomes" id="UP001055072"/>
    </source>
</evidence>
<accession>A0ACB8U416</accession>
<reference evidence="1" key="1">
    <citation type="journal article" date="2021" name="Environ. Microbiol.">
        <title>Gene family expansions and transcriptome signatures uncover fungal adaptations to wood decay.</title>
        <authorList>
            <person name="Hage H."/>
            <person name="Miyauchi S."/>
            <person name="Viragh M."/>
            <person name="Drula E."/>
            <person name="Min B."/>
            <person name="Chaduli D."/>
            <person name="Navarro D."/>
            <person name="Favel A."/>
            <person name="Norest M."/>
            <person name="Lesage-Meessen L."/>
            <person name="Balint B."/>
            <person name="Merenyi Z."/>
            <person name="de Eugenio L."/>
            <person name="Morin E."/>
            <person name="Martinez A.T."/>
            <person name="Baldrian P."/>
            <person name="Stursova M."/>
            <person name="Martinez M.J."/>
            <person name="Novotny C."/>
            <person name="Magnuson J.K."/>
            <person name="Spatafora J.W."/>
            <person name="Maurice S."/>
            <person name="Pangilinan J."/>
            <person name="Andreopoulos W."/>
            <person name="LaButti K."/>
            <person name="Hundley H."/>
            <person name="Na H."/>
            <person name="Kuo A."/>
            <person name="Barry K."/>
            <person name="Lipzen A."/>
            <person name="Henrissat B."/>
            <person name="Riley R."/>
            <person name="Ahrendt S."/>
            <person name="Nagy L.G."/>
            <person name="Grigoriev I.V."/>
            <person name="Martin F."/>
            <person name="Rosso M.N."/>
        </authorList>
    </citation>
    <scope>NUCLEOTIDE SEQUENCE</scope>
    <source>
        <strain evidence="1">CBS 384.51</strain>
    </source>
</reference>
<comment type="caution">
    <text evidence="1">The sequence shown here is derived from an EMBL/GenBank/DDBJ whole genome shotgun (WGS) entry which is preliminary data.</text>
</comment>